<gene>
    <name evidence="3" type="ORF">AB0D95_26140</name>
</gene>
<protein>
    <submittedName>
        <fullName evidence="3">PP2C family protein-serine/threonine phosphatase</fullName>
        <ecNumber evidence="3">3.1.3.16</ecNumber>
    </submittedName>
</protein>
<accession>A0ABV3EX15</accession>
<dbReference type="RefSeq" id="WP_359276691.1">
    <property type="nucleotide sequence ID" value="NZ_JBEZNA010000084.1"/>
</dbReference>
<comment type="caution">
    <text evidence="3">The sequence shown here is derived from an EMBL/GenBank/DDBJ whole genome shotgun (WGS) entry which is preliminary data.</text>
</comment>
<name>A0ABV3EX15_9ACTN</name>
<sequence length="400" mass="43625">MDHDRIGLDGFLAAAEAATPVDSVNVIARNLRDRFGAEAVSFLFVDVIGLRMVRMAEDPAPRRSRGVERIPLIGSVYEEVLRTQRLTRVPQGGPGQRVIAPVTNRGDTVGVLELTLPRADDDVLEQIGLAAHALAYVVVTDRRFTDLYHWSRRTTRVSLASEIQYQLLPSANCCEAPQFVLAADMVPADDIGGDTYDYALDRDTLHLSVTDAMGHDVDSALLATILVNASRGARRAGHDLAEQARRMHRAMLAHGRGALATGQLLRIPLDGTRARLVNAGHPWPLRLRDGRVEEVRPAVDLPFGVPSATAHRVQELDLRPGDRLVLHTDGMQERRAAKVDLPGLVHDTARQHPREAVRTLTAAVIDACEGAPEDDATLLILDWHGAGSRARHPDEAGTDA</sequence>
<evidence type="ECO:0000313" key="3">
    <source>
        <dbReference type="EMBL" id="MEU9580704.1"/>
    </source>
</evidence>
<dbReference type="InterPro" id="IPR001932">
    <property type="entry name" value="PPM-type_phosphatase-like_dom"/>
</dbReference>
<organism evidence="3 4">
    <name type="scientific">Streptomyces chilikensis</name>
    <dbReference type="NCBI Taxonomy" id="1194079"/>
    <lineage>
        <taxon>Bacteria</taxon>
        <taxon>Bacillati</taxon>
        <taxon>Actinomycetota</taxon>
        <taxon>Actinomycetes</taxon>
        <taxon>Kitasatosporales</taxon>
        <taxon>Streptomycetaceae</taxon>
        <taxon>Streptomyces</taxon>
    </lineage>
</organism>
<dbReference type="EMBL" id="JBEZNA010000084">
    <property type="protein sequence ID" value="MEU9580704.1"/>
    <property type="molecule type" value="Genomic_DNA"/>
</dbReference>
<dbReference type="SUPFAM" id="SSF81606">
    <property type="entry name" value="PP2C-like"/>
    <property type="match status" value="1"/>
</dbReference>
<dbReference type="GO" id="GO:0004722">
    <property type="term" value="F:protein serine/threonine phosphatase activity"/>
    <property type="evidence" value="ECO:0007669"/>
    <property type="project" value="UniProtKB-EC"/>
</dbReference>
<feature type="domain" description="PPM-type phosphatase" evidence="2">
    <location>
        <begin position="176"/>
        <end position="383"/>
    </location>
</feature>
<evidence type="ECO:0000313" key="4">
    <source>
        <dbReference type="Proteomes" id="UP001551584"/>
    </source>
</evidence>
<dbReference type="Proteomes" id="UP001551584">
    <property type="component" value="Unassembled WGS sequence"/>
</dbReference>
<dbReference type="InterPro" id="IPR036457">
    <property type="entry name" value="PPM-type-like_dom_sf"/>
</dbReference>
<keyword evidence="1 3" id="KW-0378">Hydrolase</keyword>
<dbReference type="Gene3D" id="3.60.40.10">
    <property type="entry name" value="PPM-type phosphatase domain"/>
    <property type="match status" value="1"/>
</dbReference>
<evidence type="ECO:0000256" key="1">
    <source>
        <dbReference type="ARBA" id="ARBA00022801"/>
    </source>
</evidence>
<dbReference type="SMART" id="SM00331">
    <property type="entry name" value="PP2C_SIG"/>
    <property type="match status" value="1"/>
</dbReference>
<evidence type="ECO:0000259" key="2">
    <source>
        <dbReference type="SMART" id="SM00331"/>
    </source>
</evidence>
<dbReference type="PANTHER" id="PTHR43156:SF2">
    <property type="entry name" value="STAGE II SPORULATION PROTEIN E"/>
    <property type="match status" value="1"/>
</dbReference>
<proteinExistence type="predicted"/>
<reference evidence="3 4" key="1">
    <citation type="submission" date="2024-06" db="EMBL/GenBank/DDBJ databases">
        <title>The Natural Products Discovery Center: Release of the First 8490 Sequenced Strains for Exploring Actinobacteria Biosynthetic Diversity.</title>
        <authorList>
            <person name="Kalkreuter E."/>
            <person name="Kautsar S.A."/>
            <person name="Yang D."/>
            <person name="Bader C.D."/>
            <person name="Teijaro C.N."/>
            <person name="Fluegel L."/>
            <person name="Davis C.M."/>
            <person name="Simpson J.R."/>
            <person name="Lauterbach L."/>
            <person name="Steele A.D."/>
            <person name="Gui C."/>
            <person name="Meng S."/>
            <person name="Li G."/>
            <person name="Viehrig K."/>
            <person name="Ye F."/>
            <person name="Su P."/>
            <person name="Kiefer A.F."/>
            <person name="Nichols A."/>
            <person name="Cepeda A.J."/>
            <person name="Yan W."/>
            <person name="Fan B."/>
            <person name="Jiang Y."/>
            <person name="Adhikari A."/>
            <person name="Zheng C.-J."/>
            <person name="Schuster L."/>
            <person name="Cowan T.M."/>
            <person name="Smanski M.J."/>
            <person name="Chevrette M.G."/>
            <person name="De Carvalho L.P.S."/>
            <person name="Shen B."/>
        </authorList>
    </citation>
    <scope>NUCLEOTIDE SEQUENCE [LARGE SCALE GENOMIC DNA]</scope>
    <source>
        <strain evidence="3 4">NPDC048117</strain>
    </source>
</reference>
<dbReference type="EC" id="3.1.3.16" evidence="3"/>
<dbReference type="PANTHER" id="PTHR43156">
    <property type="entry name" value="STAGE II SPORULATION PROTEIN E-RELATED"/>
    <property type="match status" value="1"/>
</dbReference>
<dbReference type="Pfam" id="PF07228">
    <property type="entry name" value="SpoIIE"/>
    <property type="match status" value="1"/>
</dbReference>
<dbReference type="InterPro" id="IPR052016">
    <property type="entry name" value="Bact_Sigma-Reg"/>
</dbReference>
<keyword evidence="4" id="KW-1185">Reference proteome</keyword>